<dbReference type="WBParaSite" id="GPUH_0000753701-mRNA-1">
    <property type="protein sequence ID" value="GPUH_0000753701-mRNA-1"/>
    <property type="gene ID" value="GPUH_0000753701"/>
</dbReference>
<keyword evidence="2" id="KW-1185">Reference proteome</keyword>
<evidence type="ECO:0000313" key="1">
    <source>
        <dbReference type="EMBL" id="VDK58648.1"/>
    </source>
</evidence>
<dbReference type="AlphaFoldDB" id="A0A183DFN7"/>
<proteinExistence type="predicted"/>
<dbReference type="Proteomes" id="UP000271098">
    <property type="component" value="Unassembled WGS sequence"/>
</dbReference>
<reference evidence="3" key="1">
    <citation type="submission" date="2016-06" db="UniProtKB">
        <authorList>
            <consortium name="WormBaseParasite"/>
        </authorList>
    </citation>
    <scope>IDENTIFICATION</scope>
</reference>
<sequence length="74" mass="8396">MIFEEIGVGRCLCIHAQLQAVDIILQSLLYQRGIVPSIVSQLLTHPDSQPELKFADSYIKLRDETNTFLNTNHV</sequence>
<evidence type="ECO:0000313" key="3">
    <source>
        <dbReference type="WBParaSite" id="GPUH_0000753701-mRNA-1"/>
    </source>
</evidence>
<organism evidence="3">
    <name type="scientific">Gongylonema pulchrum</name>
    <dbReference type="NCBI Taxonomy" id="637853"/>
    <lineage>
        <taxon>Eukaryota</taxon>
        <taxon>Metazoa</taxon>
        <taxon>Ecdysozoa</taxon>
        <taxon>Nematoda</taxon>
        <taxon>Chromadorea</taxon>
        <taxon>Rhabditida</taxon>
        <taxon>Spirurina</taxon>
        <taxon>Spiruromorpha</taxon>
        <taxon>Spiruroidea</taxon>
        <taxon>Gongylonematidae</taxon>
        <taxon>Gongylonema</taxon>
    </lineage>
</organism>
<accession>A0A183DFN7</accession>
<dbReference type="EMBL" id="UYRT01019638">
    <property type="protein sequence ID" value="VDK58648.1"/>
    <property type="molecule type" value="Genomic_DNA"/>
</dbReference>
<protein>
    <submittedName>
        <fullName evidence="3">Cytochrome P450</fullName>
    </submittedName>
</protein>
<gene>
    <name evidence="1" type="ORF">GPUH_LOCUS7525</name>
</gene>
<name>A0A183DFN7_9BILA</name>
<evidence type="ECO:0000313" key="2">
    <source>
        <dbReference type="Proteomes" id="UP000271098"/>
    </source>
</evidence>
<dbReference type="OrthoDB" id="1914839at2759"/>
<reference evidence="1 2" key="2">
    <citation type="submission" date="2018-11" db="EMBL/GenBank/DDBJ databases">
        <authorList>
            <consortium name="Pathogen Informatics"/>
        </authorList>
    </citation>
    <scope>NUCLEOTIDE SEQUENCE [LARGE SCALE GENOMIC DNA]</scope>
</reference>